<dbReference type="Proteomes" id="UP000293638">
    <property type="component" value="Unassembled WGS sequence"/>
</dbReference>
<evidence type="ECO:0000313" key="4">
    <source>
        <dbReference type="Proteomes" id="UP000293638"/>
    </source>
</evidence>
<feature type="region of interest" description="Disordered" evidence="1">
    <location>
        <begin position="1"/>
        <end position="32"/>
    </location>
</feature>
<keyword evidence="2" id="KW-0472">Membrane</keyword>
<comment type="caution">
    <text evidence="3">The sequence shown here is derived from an EMBL/GenBank/DDBJ whole genome shotgun (WGS) entry which is preliminary data.</text>
</comment>
<sequence length="318" mass="32091">MDLVDGEPDSPVGPVELLDDRPAPPAPRPSSPRRAAALLLALAVGVAAGGWGGVSHARQEYRARQAAAARSVFDVVVLGASASEGDPGSVYAVVRNAGTLPLSGVSVTIGGLPLSGPPGIPAGASWTGSAALPSPCTTGSSPTPGGPIVVTARTADGRTRTRTLQPVDDYLVTVDSLQAPSCAPRSFSAAFVSVTVVHSAEVGRGAYRLVLALRGQSPSAGLRPRLTGVHGALPGVRVRAESALGIQLSSRPVLVPVLLDVPSCARLRLPADLSGAALLQFTGTLEPGGYAGTTSGYDDNVLATVVRAAERSCPQVAR</sequence>
<evidence type="ECO:0000256" key="2">
    <source>
        <dbReference type="SAM" id="Phobius"/>
    </source>
</evidence>
<dbReference type="EMBL" id="SGXD01000003">
    <property type="protein sequence ID" value="RZS87220.1"/>
    <property type="molecule type" value="Genomic_DNA"/>
</dbReference>
<protein>
    <submittedName>
        <fullName evidence="3">Uncharacterized protein</fullName>
    </submittedName>
</protein>
<dbReference type="RefSeq" id="WP_165400283.1">
    <property type="nucleotide sequence ID" value="NZ_SGXD01000003.1"/>
</dbReference>
<evidence type="ECO:0000256" key="1">
    <source>
        <dbReference type="SAM" id="MobiDB-lite"/>
    </source>
</evidence>
<evidence type="ECO:0000313" key="3">
    <source>
        <dbReference type="EMBL" id="RZS87220.1"/>
    </source>
</evidence>
<keyword evidence="2" id="KW-0812">Transmembrane</keyword>
<dbReference type="AlphaFoldDB" id="A0A4Q7NRF9"/>
<gene>
    <name evidence="3" type="ORF">EV189_2645</name>
</gene>
<feature type="transmembrane region" description="Helical" evidence="2">
    <location>
        <begin position="35"/>
        <end position="54"/>
    </location>
</feature>
<proteinExistence type="predicted"/>
<keyword evidence="2" id="KW-1133">Transmembrane helix</keyword>
<reference evidence="3 4" key="1">
    <citation type="submission" date="2019-02" db="EMBL/GenBank/DDBJ databases">
        <title>Genomic Encyclopedia of Type Strains, Phase IV (KMG-IV): sequencing the most valuable type-strain genomes for metagenomic binning, comparative biology and taxonomic classification.</title>
        <authorList>
            <person name="Goeker M."/>
        </authorList>
    </citation>
    <scope>NUCLEOTIDE SEQUENCE [LARGE SCALE GENOMIC DNA]</scope>
    <source>
        <strain evidence="3 4">DSM 45622</strain>
    </source>
</reference>
<organism evidence="3 4">
    <name type="scientific">Motilibacter rhizosphaerae</name>
    <dbReference type="NCBI Taxonomy" id="598652"/>
    <lineage>
        <taxon>Bacteria</taxon>
        <taxon>Bacillati</taxon>
        <taxon>Actinomycetota</taxon>
        <taxon>Actinomycetes</taxon>
        <taxon>Motilibacterales</taxon>
        <taxon>Motilibacteraceae</taxon>
        <taxon>Motilibacter</taxon>
    </lineage>
</organism>
<keyword evidence="4" id="KW-1185">Reference proteome</keyword>
<name>A0A4Q7NRF9_9ACTN</name>
<accession>A0A4Q7NRF9</accession>